<sequence>MDILQTDKLFKKKISIDNFINNDLSIQDMINDPLNDAISFGFPITDLLKRTKQEYIKPYNNLFSYNLTSDGFKQWCPQNLIKIFARKFNSIKLSSSPTEKIGLWRNIGDEYFIIHYFGNVIYCKKTSSFLHIPLININFSLFDSSFTDFLLILLEFSQLHNCNYLRLYFQKEYNDSITMSNFKKILSNLNWIGGKIVPNEDRDQIIDSLSQFDLLSSDENFLIIQFET</sequence>
<protein>
    <submittedName>
        <fullName evidence="1">Ornithine decarboxylase antizyme 1</fullName>
    </submittedName>
</protein>
<comment type="caution">
    <text evidence="1">The sequence shown here is derived from an EMBL/GenBank/DDBJ whole genome shotgun (WGS) entry which is preliminary data.</text>
</comment>
<accession>A0A9P7BBA4</accession>
<dbReference type="OrthoDB" id="4033519at2759"/>
<dbReference type="EMBL" id="PUHR01000078">
    <property type="protein sequence ID" value="KAG0668122.1"/>
    <property type="molecule type" value="Genomic_DNA"/>
</dbReference>
<evidence type="ECO:0000313" key="1">
    <source>
        <dbReference type="EMBL" id="KAG0668122.1"/>
    </source>
</evidence>
<proteinExistence type="predicted"/>
<name>A0A9P7BBA4_MAUEX</name>
<keyword evidence="2" id="KW-1185">Reference proteome</keyword>
<dbReference type="Proteomes" id="UP000750334">
    <property type="component" value="Unassembled WGS sequence"/>
</dbReference>
<gene>
    <name evidence="1" type="primary">OAZ1</name>
    <name evidence="1" type="ORF">C6P45_004968</name>
</gene>
<evidence type="ECO:0000313" key="2">
    <source>
        <dbReference type="Proteomes" id="UP000750334"/>
    </source>
</evidence>
<organism evidence="1 2">
    <name type="scientific">Maudiozyma exigua</name>
    <name type="common">Yeast</name>
    <name type="synonym">Kazachstania exigua</name>
    <dbReference type="NCBI Taxonomy" id="34358"/>
    <lineage>
        <taxon>Eukaryota</taxon>
        <taxon>Fungi</taxon>
        <taxon>Dikarya</taxon>
        <taxon>Ascomycota</taxon>
        <taxon>Saccharomycotina</taxon>
        <taxon>Saccharomycetes</taxon>
        <taxon>Saccharomycetales</taxon>
        <taxon>Saccharomycetaceae</taxon>
        <taxon>Maudiozyma</taxon>
    </lineage>
</organism>
<reference evidence="1 2" key="1">
    <citation type="submission" date="2020-11" db="EMBL/GenBank/DDBJ databases">
        <title>Kefir isolates.</title>
        <authorList>
            <person name="Marcisauskas S."/>
            <person name="Kim Y."/>
            <person name="Blasche S."/>
        </authorList>
    </citation>
    <scope>NUCLEOTIDE SEQUENCE [LARGE SCALE GENOMIC DNA]</scope>
    <source>
        <strain evidence="1 2">OG2</strain>
    </source>
</reference>
<dbReference type="AlphaFoldDB" id="A0A9P7BBA4"/>